<comment type="subcellular location">
    <subcellularLocation>
        <location evidence="1">Cell membrane</location>
        <topology evidence="1">Multi-pass membrane protein</topology>
    </subcellularLocation>
</comment>
<feature type="transmembrane region" description="Helical" evidence="9">
    <location>
        <begin position="202"/>
        <end position="219"/>
    </location>
</feature>
<proteinExistence type="predicted"/>
<evidence type="ECO:0000313" key="11">
    <source>
        <dbReference type="EMBL" id="MFE9230800.1"/>
    </source>
</evidence>
<feature type="transmembrane region" description="Helical" evidence="9">
    <location>
        <begin position="12"/>
        <end position="31"/>
    </location>
</feature>
<reference evidence="11 12" key="1">
    <citation type="submission" date="2024-10" db="EMBL/GenBank/DDBJ databases">
        <title>The Natural Products Discovery Center: Release of the First 8490 Sequenced Strains for Exploring Actinobacteria Biosynthetic Diversity.</title>
        <authorList>
            <person name="Kalkreuter E."/>
            <person name="Kautsar S.A."/>
            <person name="Yang D."/>
            <person name="Bader C.D."/>
            <person name="Teijaro C.N."/>
            <person name="Fluegel L."/>
            <person name="Davis C.M."/>
            <person name="Simpson J.R."/>
            <person name="Lauterbach L."/>
            <person name="Steele A.D."/>
            <person name="Gui C."/>
            <person name="Meng S."/>
            <person name="Li G."/>
            <person name="Viehrig K."/>
            <person name="Ye F."/>
            <person name="Su P."/>
            <person name="Kiefer A.F."/>
            <person name="Nichols A."/>
            <person name="Cepeda A.J."/>
            <person name="Yan W."/>
            <person name="Fan B."/>
            <person name="Jiang Y."/>
            <person name="Adhikari A."/>
            <person name="Zheng C.-J."/>
            <person name="Schuster L."/>
            <person name="Cowan T.M."/>
            <person name="Smanski M.J."/>
            <person name="Chevrette M.G."/>
            <person name="De Carvalho L.P.S."/>
            <person name="Shen B."/>
        </authorList>
    </citation>
    <scope>NUCLEOTIDE SEQUENCE [LARGE SCALE GENOMIC DNA]</scope>
    <source>
        <strain evidence="11 12">NPDC007066</strain>
    </source>
</reference>
<organism evidence="11 12">
    <name type="scientific">Streptomyces massasporeus</name>
    <dbReference type="NCBI Taxonomy" id="67324"/>
    <lineage>
        <taxon>Bacteria</taxon>
        <taxon>Bacillati</taxon>
        <taxon>Actinomycetota</taxon>
        <taxon>Actinomycetes</taxon>
        <taxon>Kitasatosporales</taxon>
        <taxon>Streptomycetaceae</taxon>
        <taxon>Streptomyces</taxon>
    </lineage>
</organism>
<feature type="compositionally biased region" description="Basic and acidic residues" evidence="8">
    <location>
        <begin position="505"/>
        <end position="515"/>
    </location>
</feature>
<sequence length="527" mass="54377">MSADPAPKAGRREWAGLGVLSLSCLLLALDLNVLHLALPSISADLRPSSSQLLWIVDIYGFLIAGFLLIMGGLGDRIGRRKLLLGGAAAFSAASVLAAYSQSAEMLIAARALLGIAGATLMPSTLSLLRNMFLDEGQRTVAITVWLNSFLVGGLIGPVIGGILVENFWWGSVFLLGVPVMVLLLILGPVVLPEFRSDDSEPLDLLSVLLALGAVLPVIYGLKEIAKDGLSVAPMVLFVLGLAIGVLFVRRQRGLTSPLLDLSLFSNRGFTASLTMLTLVTAATSGTLLFCFQFLQSVKALSPFDAGLMMLPATAVSIGASLVVPTVLRKYKPTHVAAVGMGCAVTGFLALTLVGTSIGLVFLVGGSVVMYAGLAPVQVLGTNLIVGNAPPERAGAASAMQETSAEFGMSLGVALLGSIGTAVYRGMLESDAPGAVPAGSLETAQESIGAAISEAREISGAAGTQLRETARDAFTNALQVTSAISAGIVAISAVVVIALLRHQPAEEQDKTDEAHIQPDQGPTQASTP</sequence>
<feature type="transmembrane region" description="Helical" evidence="9">
    <location>
        <begin position="367"/>
        <end position="385"/>
    </location>
</feature>
<feature type="transmembrane region" description="Helical" evidence="9">
    <location>
        <begin position="82"/>
        <end position="101"/>
    </location>
</feature>
<evidence type="ECO:0000256" key="8">
    <source>
        <dbReference type="SAM" id="MobiDB-lite"/>
    </source>
</evidence>
<feature type="transmembrane region" description="Helical" evidence="9">
    <location>
        <begin position="168"/>
        <end position="190"/>
    </location>
</feature>
<keyword evidence="12" id="KW-1185">Reference proteome</keyword>
<dbReference type="SUPFAM" id="SSF103473">
    <property type="entry name" value="MFS general substrate transporter"/>
    <property type="match status" value="1"/>
</dbReference>
<evidence type="ECO:0000256" key="2">
    <source>
        <dbReference type="ARBA" id="ARBA00022448"/>
    </source>
</evidence>
<comment type="caution">
    <text evidence="11">The sequence shown here is derived from an EMBL/GenBank/DDBJ whole genome shotgun (WGS) entry which is preliminary data.</text>
</comment>
<keyword evidence="3" id="KW-1003">Cell membrane</keyword>
<protein>
    <submittedName>
        <fullName evidence="11">MFS transporter</fullName>
    </submittedName>
</protein>
<feature type="transmembrane region" description="Helical" evidence="9">
    <location>
        <begin position="334"/>
        <end position="361"/>
    </location>
</feature>
<evidence type="ECO:0000256" key="1">
    <source>
        <dbReference type="ARBA" id="ARBA00004651"/>
    </source>
</evidence>
<evidence type="ECO:0000256" key="9">
    <source>
        <dbReference type="SAM" id="Phobius"/>
    </source>
</evidence>
<feature type="transmembrane region" description="Helical" evidence="9">
    <location>
        <begin position="476"/>
        <end position="499"/>
    </location>
</feature>
<feature type="transmembrane region" description="Helical" evidence="9">
    <location>
        <begin position="140"/>
        <end position="162"/>
    </location>
</feature>
<dbReference type="InterPro" id="IPR020846">
    <property type="entry name" value="MFS_dom"/>
</dbReference>
<evidence type="ECO:0000256" key="7">
    <source>
        <dbReference type="ARBA" id="ARBA00023251"/>
    </source>
</evidence>
<dbReference type="EMBL" id="JBIAFP010000039">
    <property type="protein sequence ID" value="MFE9230800.1"/>
    <property type="molecule type" value="Genomic_DNA"/>
</dbReference>
<keyword evidence="4 9" id="KW-0812">Transmembrane</keyword>
<dbReference type="RefSeq" id="WP_358291376.1">
    <property type="nucleotide sequence ID" value="NZ_JBEYGJ010000049.1"/>
</dbReference>
<keyword evidence="2" id="KW-0813">Transport</keyword>
<evidence type="ECO:0000256" key="3">
    <source>
        <dbReference type="ARBA" id="ARBA00022475"/>
    </source>
</evidence>
<feature type="transmembrane region" description="Helical" evidence="9">
    <location>
        <begin position="51"/>
        <end position="70"/>
    </location>
</feature>
<dbReference type="PANTHER" id="PTHR42718">
    <property type="entry name" value="MAJOR FACILITATOR SUPERFAMILY MULTIDRUG TRANSPORTER MFSC"/>
    <property type="match status" value="1"/>
</dbReference>
<dbReference type="Proteomes" id="UP001601288">
    <property type="component" value="Unassembled WGS sequence"/>
</dbReference>
<feature type="transmembrane region" description="Helical" evidence="9">
    <location>
        <begin position="107"/>
        <end position="128"/>
    </location>
</feature>
<evidence type="ECO:0000313" key="12">
    <source>
        <dbReference type="Proteomes" id="UP001601288"/>
    </source>
</evidence>
<keyword evidence="6 9" id="KW-0472">Membrane</keyword>
<dbReference type="InterPro" id="IPR011701">
    <property type="entry name" value="MFS"/>
</dbReference>
<evidence type="ECO:0000256" key="6">
    <source>
        <dbReference type="ARBA" id="ARBA00023136"/>
    </source>
</evidence>
<dbReference type="PROSITE" id="PS50850">
    <property type="entry name" value="MFS"/>
    <property type="match status" value="1"/>
</dbReference>
<evidence type="ECO:0000256" key="5">
    <source>
        <dbReference type="ARBA" id="ARBA00022989"/>
    </source>
</evidence>
<dbReference type="Gene3D" id="1.20.1720.10">
    <property type="entry name" value="Multidrug resistance protein D"/>
    <property type="match status" value="1"/>
</dbReference>
<accession>A0ABW6LQX5</accession>
<feature type="transmembrane region" description="Helical" evidence="9">
    <location>
        <begin position="231"/>
        <end position="248"/>
    </location>
</feature>
<dbReference type="Gene3D" id="1.20.1250.20">
    <property type="entry name" value="MFS general substrate transporter like domains"/>
    <property type="match status" value="1"/>
</dbReference>
<dbReference type="CDD" id="cd17321">
    <property type="entry name" value="MFS_MMR_MDR_like"/>
    <property type="match status" value="1"/>
</dbReference>
<keyword evidence="5 9" id="KW-1133">Transmembrane helix</keyword>
<feature type="transmembrane region" description="Helical" evidence="9">
    <location>
        <begin position="306"/>
        <end position="327"/>
    </location>
</feature>
<feature type="transmembrane region" description="Helical" evidence="9">
    <location>
        <begin position="406"/>
        <end position="426"/>
    </location>
</feature>
<evidence type="ECO:0000256" key="4">
    <source>
        <dbReference type="ARBA" id="ARBA00022692"/>
    </source>
</evidence>
<dbReference type="InterPro" id="IPR036259">
    <property type="entry name" value="MFS_trans_sf"/>
</dbReference>
<name>A0ABW6LQX5_9ACTN</name>
<dbReference type="PANTHER" id="PTHR42718:SF47">
    <property type="entry name" value="METHYL VIOLOGEN RESISTANCE PROTEIN SMVA"/>
    <property type="match status" value="1"/>
</dbReference>
<dbReference type="Pfam" id="PF07690">
    <property type="entry name" value="MFS_1"/>
    <property type="match status" value="1"/>
</dbReference>
<feature type="region of interest" description="Disordered" evidence="8">
    <location>
        <begin position="505"/>
        <end position="527"/>
    </location>
</feature>
<keyword evidence="7" id="KW-0046">Antibiotic resistance</keyword>
<gene>
    <name evidence="11" type="ORF">ACFYM3_40760</name>
</gene>
<evidence type="ECO:0000259" key="10">
    <source>
        <dbReference type="PROSITE" id="PS50850"/>
    </source>
</evidence>
<feature type="domain" description="Major facilitator superfamily (MFS) profile" evidence="10">
    <location>
        <begin position="16"/>
        <end position="503"/>
    </location>
</feature>
<feature type="transmembrane region" description="Helical" evidence="9">
    <location>
        <begin position="269"/>
        <end position="294"/>
    </location>
</feature>